<evidence type="ECO:0000313" key="8">
    <source>
        <dbReference type="EMBL" id="PNS14090.1"/>
    </source>
</evidence>
<feature type="domain" description="Root UVB sensitive protein C-terminal" evidence="7">
    <location>
        <begin position="350"/>
        <end position="471"/>
    </location>
</feature>
<gene>
    <name evidence="8" type="ORF">CAC42_6603</name>
</gene>
<evidence type="ECO:0000259" key="7">
    <source>
        <dbReference type="Pfam" id="PF24160"/>
    </source>
</evidence>
<keyword evidence="9" id="KW-1185">Reference proteome</keyword>
<evidence type="ECO:0008006" key="10">
    <source>
        <dbReference type="Google" id="ProtNLM"/>
    </source>
</evidence>
<dbReference type="GO" id="GO:0016020">
    <property type="term" value="C:membrane"/>
    <property type="evidence" value="ECO:0007669"/>
    <property type="project" value="UniProtKB-SubCell"/>
</dbReference>
<organism evidence="8 9">
    <name type="scientific">Sphaceloma murrayae</name>
    <dbReference type="NCBI Taxonomy" id="2082308"/>
    <lineage>
        <taxon>Eukaryota</taxon>
        <taxon>Fungi</taxon>
        <taxon>Dikarya</taxon>
        <taxon>Ascomycota</taxon>
        <taxon>Pezizomycotina</taxon>
        <taxon>Dothideomycetes</taxon>
        <taxon>Dothideomycetidae</taxon>
        <taxon>Myriangiales</taxon>
        <taxon>Elsinoaceae</taxon>
        <taxon>Sphaceloma</taxon>
    </lineage>
</organism>
<dbReference type="Pfam" id="PF04884">
    <property type="entry name" value="UVB_sens_prot"/>
    <property type="match status" value="1"/>
</dbReference>
<comment type="subcellular location">
    <subcellularLocation>
        <location evidence="1">Membrane</location>
    </subcellularLocation>
</comment>
<comment type="similarity">
    <text evidence="2">Belongs to the RUS1 family.</text>
</comment>
<comment type="caution">
    <text evidence="8">The sequence shown here is derived from an EMBL/GenBank/DDBJ whole genome shotgun (WGS) entry which is preliminary data.</text>
</comment>
<keyword evidence="3" id="KW-0812">Transmembrane</keyword>
<dbReference type="InParanoid" id="A0A2K1QGT0"/>
<evidence type="ECO:0000256" key="5">
    <source>
        <dbReference type="ARBA" id="ARBA00023136"/>
    </source>
</evidence>
<dbReference type="PANTHER" id="PTHR12770:SF31">
    <property type="entry name" value="RUS FAMILY MEMBER 1"/>
    <property type="match status" value="1"/>
</dbReference>
<dbReference type="Proteomes" id="UP000243797">
    <property type="component" value="Unassembled WGS sequence"/>
</dbReference>
<evidence type="ECO:0000256" key="1">
    <source>
        <dbReference type="ARBA" id="ARBA00004370"/>
    </source>
</evidence>
<evidence type="ECO:0000256" key="3">
    <source>
        <dbReference type="ARBA" id="ARBA00022692"/>
    </source>
</evidence>
<protein>
    <recommendedName>
        <fullName evidence="10">RUS1 family protein</fullName>
    </recommendedName>
</protein>
<dbReference type="PANTHER" id="PTHR12770">
    <property type="entry name" value="RUS1 FAMILY PROTEIN C16ORF58"/>
    <property type="match status" value="1"/>
</dbReference>
<sequence>MASTMMPRIVSTDEAGVVVATFVPSRMDKREAADGQEHVRIDVVRPPTSLSTHLTSLLSIFLPTGYPHSVTPDYTPYQIYDSLQAFTSTIASLLSSRAVLSTMGVGDSSATATLAILLSTLQDTLGRVATIVFAHRLGTALEPECKMYRLLADVFNDAAMVLELLSPAFGPYGRVGVLAFASALKALCGVAAGSSKASLSRHFARWGNLGELNAKDGSQETVIGLVGMGVGGWVVSRVGEGGETWVWLLGLLGVHLWCNWMAVRSVTMRTLNRQRAGLVMGEWIEGGTVLGPEEVRLRERVFERDGIVRDRMGNVLGWCRIGISFEDYLLQAGKGKRAGGHAFHVQQQVLNDVDNIDRGGQRGYLIHVDGRSRQCSIALGKRCEVRDQVKAWFTAYRALQLLQHGQVEDSHREGLVQAVTDGTDDDSSPMGLTNLSSSVEQAAQAYADEAFPELAKRLEEVGWDLDTGALETRRGSRFARMA</sequence>
<dbReference type="InterPro" id="IPR054549">
    <property type="entry name" value="UVB_sens_RUS_dom"/>
</dbReference>
<dbReference type="AlphaFoldDB" id="A0A2K1QGT0"/>
<evidence type="ECO:0000256" key="4">
    <source>
        <dbReference type="ARBA" id="ARBA00022989"/>
    </source>
</evidence>
<dbReference type="InterPro" id="IPR006968">
    <property type="entry name" value="RUS_fam"/>
</dbReference>
<proteinExistence type="inferred from homology"/>
<evidence type="ECO:0000256" key="2">
    <source>
        <dbReference type="ARBA" id="ARBA00007558"/>
    </source>
</evidence>
<reference evidence="8 9" key="1">
    <citation type="submission" date="2017-06" db="EMBL/GenBank/DDBJ databases">
        <title>Draft genome sequence of a variant of Elsinoe murrayae.</title>
        <authorList>
            <person name="Cheng Q."/>
        </authorList>
    </citation>
    <scope>NUCLEOTIDE SEQUENCE [LARGE SCALE GENOMIC DNA]</scope>
    <source>
        <strain evidence="8 9">CQ-2017a</strain>
    </source>
</reference>
<dbReference type="InterPro" id="IPR055412">
    <property type="entry name" value="UVB_sens_C"/>
</dbReference>
<evidence type="ECO:0000259" key="6">
    <source>
        <dbReference type="Pfam" id="PF04884"/>
    </source>
</evidence>
<name>A0A2K1QGT0_9PEZI</name>
<dbReference type="Pfam" id="PF24160">
    <property type="entry name" value="UVB_sens_C"/>
    <property type="match status" value="1"/>
</dbReference>
<evidence type="ECO:0000313" key="9">
    <source>
        <dbReference type="Proteomes" id="UP000243797"/>
    </source>
</evidence>
<feature type="domain" description="Protein root UVB sensitive/RUS" evidence="6">
    <location>
        <begin position="51"/>
        <end position="285"/>
    </location>
</feature>
<accession>A0A2K1QGT0</accession>
<dbReference type="OrthoDB" id="364779at2759"/>
<keyword evidence="5" id="KW-0472">Membrane</keyword>
<keyword evidence="4" id="KW-1133">Transmembrane helix</keyword>
<dbReference type="EMBL" id="NKHZ01000088">
    <property type="protein sequence ID" value="PNS14090.1"/>
    <property type="molecule type" value="Genomic_DNA"/>
</dbReference>